<proteinExistence type="predicted"/>
<gene>
    <name evidence="2" type="ORF">F0562_025336</name>
</gene>
<name>A0A5J5BF60_9ASTE</name>
<dbReference type="EMBL" id="CM018036">
    <property type="protein sequence ID" value="KAA8541374.1"/>
    <property type="molecule type" value="Genomic_DNA"/>
</dbReference>
<evidence type="ECO:0000313" key="2">
    <source>
        <dbReference type="EMBL" id="KAA8541374.1"/>
    </source>
</evidence>
<feature type="compositionally biased region" description="Acidic residues" evidence="1">
    <location>
        <begin position="277"/>
        <end position="288"/>
    </location>
</feature>
<organism evidence="2 3">
    <name type="scientific">Nyssa sinensis</name>
    <dbReference type="NCBI Taxonomy" id="561372"/>
    <lineage>
        <taxon>Eukaryota</taxon>
        <taxon>Viridiplantae</taxon>
        <taxon>Streptophyta</taxon>
        <taxon>Embryophyta</taxon>
        <taxon>Tracheophyta</taxon>
        <taxon>Spermatophyta</taxon>
        <taxon>Magnoliopsida</taxon>
        <taxon>eudicotyledons</taxon>
        <taxon>Gunneridae</taxon>
        <taxon>Pentapetalae</taxon>
        <taxon>asterids</taxon>
        <taxon>Cornales</taxon>
        <taxon>Nyssaceae</taxon>
        <taxon>Nyssa</taxon>
    </lineage>
</organism>
<protein>
    <submittedName>
        <fullName evidence="2">Uncharacterized protein</fullName>
    </submittedName>
</protein>
<reference evidence="2 3" key="1">
    <citation type="submission" date="2019-09" db="EMBL/GenBank/DDBJ databases">
        <title>A chromosome-level genome assembly of the Chinese tupelo Nyssa sinensis.</title>
        <authorList>
            <person name="Yang X."/>
            <person name="Kang M."/>
            <person name="Yang Y."/>
            <person name="Xiong H."/>
            <person name="Wang M."/>
            <person name="Zhang Z."/>
            <person name="Wang Z."/>
            <person name="Wu H."/>
            <person name="Ma T."/>
            <person name="Liu J."/>
            <person name="Xi Z."/>
        </authorList>
    </citation>
    <scope>NUCLEOTIDE SEQUENCE [LARGE SCALE GENOMIC DNA]</scope>
    <source>
        <strain evidence="2">J267</strain>
        <tissue evidence="2">Leaf</tissue>
    </source>
</reference>
<feature type="region of interest" description="Disordered" evidence="1">
    <location>
        <begin position="274"/>
        <end position="296"/>
    </location>
</feature>
<keyword evidence="3" id="KW-1185">Reference proteome</keyword>
<evidence type="ECO:0000313" key="3">
    <source>
        <dbReference type="Proteomes" id="UP000325577"/>
    </source>
</evidence>
<accession>A0A5J5BF60</accession>
<feature type="compositionally biased region" description="Pro residues" evidence="1">
    <location>
        <begin position="227"/>
        <end position="237"/>
    </location>
</feature>
<dbReference type="Proteomes" id="UP000325577">
    <property type="component" value="Linkage Group LG13"/>
</dbReference>
<evidence type="ECO:0000256" key="1">
    <source>
        <dbReference type="SAM" id="MobiDB-lite"/>
    </source>
</evidence>
<feature type="region of interest" description="Disordered" evidence="1">
    <location>
        <begin position="223"/>
        <end position="261"/>
    </location>
</feature>
<sequence>MAPCRRFITANQSPFAISLVPCPRNSPLYRSATTQTSHPIILGHEFWPEHYGRLGQIDGTLAFRQFSIRGWLPLLSINSPIDKSLVHEFYANSETIRDQSGFPYTASASPREEDIAKALRSDRSDVFRVVGARLSPDLLFNDYQFLNSVASYDLSPVSYTNTLTRSYFTHLYAIAIGVPIDSAYIIFSTIDGVASSRCTTVLPSADVTEGGKAVPGEDYLVDQMPPQFCPDPSPPHPVHPDPGASSSSAPPPAIHEHQDQFATSFSTLATDLHSLLSDDDDDDSDEGDFTPNTSTT</sequence>
<dbReference type="AlphaFoldDB" id="A0A5J5BF60"/>
<dbReference type="OrthoDB" id="1559178at2759"/>